<dbReference type="CDD" id="cd06223">
    <property type="entry name" value="PRTases_typeI"/>
    <property type="match status" value="1"/>
</dbReference>
<dbReference type="SUPFAM" id="SSF53271">
    <property type="entry name" value="PRTase-like"/>
    <property type="match status" value="1"/>
</dbReference>
<dbReference type="AlphaFoldDB" id="A0AAD1XTV4"/>
<organism evidence="2 3">
    <name type="scientific">Euplotes crassus</name>
    <dbReference type="NCBI Taxonomy" id="5936"/>
    <lineage>
        <taxon>Eukaryota</taxon>
        <taxon>Sar</taxon>
        <taxon>Alveolata</taxon>
        <taxon>Ciliophora</taxon>
        <taxon>Intramacronucleata</taxon>
        <taxon>Spirotrichea</taxon>
        <taxon>Hypotrichia</taxon>
        <taxon>Euplotida</taxon>
        <taxon>Euplotidae</taxon>
        <taxon>Moneuplotes</taxon>
    </lineage>
</organism>
<evidence type="ECO:0000259" key="1">
    <source>
        <dbReference type="Pfam" id="PF00156"/>
    </source>
</evidence>
<evidence type="ECO:0000313" key="3">
    <source>
        <dbReference type="Proteomes" id="UP001295684"/>
    </source>
</evidence>
<reference evidence="2" key="1">
    <citation type="submission" date="2023-07" db="EMBL/GenBank/DDBJ databases">
        <authorList>
            <consortium name="AG Swart"/>
            <person name="Singh M."/>
            <person name="Singh A."/>
            <person name="Seah K."/>
            <person name="Emmerich C."/>
        </authorList>
    </citation>
    <scope>NUCLEOTIDE SEQUENCE</scope>
    <source>
        <strain evidence="2">DP1</strain>
    </source>
</reference>
<dbReference type="GO" id="GO:0004422">
    <property type="term" value="F:hypoxanthine phosphoribosyltransferase activity"/>
    <property type="evidence" value="ECO:0007669"/>
    <property type="project" value="TreeGrafter"/>
</dbReference>
<dbReference type="Proteomes" id="UP001295684">
    <property type="component" value="Unassembled WGS sequence"/>
</dbReference>
<comment type="caution">
    <text evidence="2">The sequence shown here is derived from an EMBL/GenBank/DDBJ whole genome shotgun (WGS) entry which is preliminary data.</text>
</comment>
<dbReference type="GO" id="GO:0032264">
    <property type="term" value="P:IMP salvage"/>
    <property type="evidence" value="ECO:0007669"/>
    <property type="project" value="TreeGrafter"/>
</dbReference>
<protein>
    <recommendedName>
        <fullName evidence="1">Phosphoribosyltransferase domain-containing protein</fullName>
    </recommendedName>
</protein>
<dbReference type="GO" id="GO:0000287">
    <property type="term" value="F:magnesium ion binding"/>
    <property type="evidence" value="ECO:0007669"/>
    <property type="project" value="TreeGrafter"/>
</dbReference>
<dbReference type="Gene3D" id="3.40.50.2020">
    <property type="match status" value="1"/>
</dbReference>
<dbReference type="PANTHER" id="PTHR43340:SF1">
    <property type="entry name" value="HYPOXANTHINE PHOSPHORIBOSYLTRANSFERASE"/>
    <property type="match status" value="1"/>
</dbReference>
<dbReference type="InterPro" id="IPR000836">
    <property type="entry name" value="PRTase_dom"/>
</dbReference>
<feature type="domain" description="Phosphoribosyltransferase" evidence="1">
    <location>
        <begin position="48"/>
        <end position="208"/>
    </location>
</feature>
<dbReference type="GO" id="GO:0032263">
    <property type="term" value="P:GMP salvage"/>
    <property type="evidence" value="ECO:0007669"/>
    <property type="project" value="TreeGrafter"/>
</dbReference>
<dbReference type="EMBL" id="CAMPGE010020770">
    <property type="protein sequence ID" value="CAI2378975.1"/>
    <property type="molecule type" value="Genomic_DNA"/>
</dbReference>
<keyword evidence="3" id="KW-1185">Reference proteome</keyword>
<dbReference type="GO" id="GO:0006178">
    <property type="term" value="P:guanine salvage"/>
    <property type="evidence" value="ECO:0007669"/>
    <property type="project" value="TreeGrafter"/>
</dbReference>
<dbReference type="GO" id="GO:0046100">
    <property type="term" value="P:hypoxanthine metabolic process"/>
    <property type="evidence" value="ECO:0007669"/>
    <property type="project" value="TreeGrafter"/>
</dbReference>
<dbReference type="InterPro" id="IPR029057">
    <property type="entry name" value="PRTase-like"/>
</dbReference>
<sequence>MDESRSYKPEGFNSVIISDDTVFDKNLFTMPDEDYSEIDHICVPEGLIKSRVEKLAQNIYDDYAECSKVRRLQIFVIMNGAFQFFSDVERYIKKVREYKAQRLEYDVHFIKIKGYVNTESVLEKIDDAVLPEELIKGKDILIVEDVYDSGNLMDILYKHIHKFEPNSVKSAVCVYKCNPKNLKFDFQPDYIGFAVPGDKFLVGYGMDYNEHFRDLSHICVISKEGIEKYREI</sequence>
<name>A0AAD1XTV4_EUPCR</name>
<gene>
    <name evidence="2" type="ORF">ECRASSUSDP1_LOCUS20380</name>
</gene>
<proteinExistence type="predicted"/>
<evidence type="ECO:0000313" key="2">
    <source>
        <dbReference type="EMBL" id="CAI2378975.1"/>
    </source>
</evidence>
<dbReference type="PANTHER" id="PTHR43340">
    <property type="entry name" value="HYPOXANTHINE-GUANINE PHOSPHORIBOSYLTRANSFERASE"/>
    <property type="match status" value="1"/>
</dbReference>
<accession>A0AAD1XTV4</accession>
<dbReference type="Pfam" id="PF00156">
    <property type="entry name" value="Pribosyltran"/>
    <property type="match status" value="1"/>
</dbReference>
<dbReference type="InterPro" id="IPR050408">
    <property type="entry name" value="HGPRT"/>
</dbReference>
<dbReference type="GO" id="GO:0005829">
    <property type="term" value="C:cytosol"/>
    <property type="evidence" value="ECO:0007669"/>
    <property type="project" value="TreeGrafter"/>
</dbReference>